<organism evidence="7">
    <name type="scientific">Mariniphaga anaerophila</name>
    <dbReference type="NCBI Taxonomy" id="1484053"/>
    <lineage>
        <taxon>Bacteria</taxon>
        <taxon>Pseudomonadati</taxon>
        <taxon>Bacteroidota</taxon>
        <taxon>Bacteroidia</taxon>
        <taxon>Marinilabiliales</taxon>
        <taxon>Prolixibacteraceae</taxon>
        <taxon>Mariniphaga</taxon>
    </lineage>
</organism>
<gene>
    <name evidence="7" type="ORF">ENN90_02395</name>
</gene>
<dbReference type="InterPro" id="IPR003016">
    <property type="entry name" value="2-oxoA_DH_lipoyl-BS"/>
</dbReference>
<name>A0A831LKQ4_9BACT</name>
<dbReference type="SUPFAM" id="SSF51230">
    <property type="entry name" value="Single hybrid motif"/>
    <property type="match status" value="1"/>
</dbReference>
<comment type="cofactor">
    <cofactor evidence="1">
        <name>(R)-lipoate</name>
        <dbReference type="ChEBI" id="CHEBI:83088"/>
    </cofactor>
</comment>
<evidence type="ECO:0000259" key="6">
    <source>
        <dbReference type="PROSITE" id="PS50968"/>
    </source>
</evidence>
<dbReference type="InterPro" id="IPR011053">
    <property type="entry name" value="Single_hybrid_motif"/>
</dbReference>
<dbReference type="GO" id="GO:0016407">
    <property type="term" value="F:acetyltransferase activity"/>
    <property type="evidence" value="ECO:0007669"/>
    <property type="project" value="TreeGrafter"/>
</dbReference>
<feature type="domain" description="Lipoyl-binding" evidence="6">
    <location>
        <begin position="2"/>
        <end position="76"/>
    </location>
</feature>
<dbReference type="Pfam" id="PF00364">
    <property type="entry name" value="Biotin_lipoyl"/>
    <property type="match status" value="1"/>
</dbReference>
<dbReference type="AlphaFoldDB" id="A0A831LKQ4"/>
<dbReference type="InterPro" id="IPR000089">
    <property type="entry name" value="Biotin_lipoyl"/>
</dbReference>
<dbReference type="PROSITE" id="PS50968">
    <property type="entry name" value="BIOTINYL_LIPOYL"/>
    <property type="match status" value="1"/>
</dbReference>
<dbReference type="InterPro" id="IPR050743">
    <property type="entry name" value="2-oxoacid_DH_E2_comp"/>
</dbReference>
<evidence type="ECO:0000256" key="1">
    <source>
        <dbReference type="ARBA" id="ARBA00001938"/>
    </source>
</evidence>
<keyword evidence="5" id="KW-0012">Acyltransferase</keyword>
<dbReference type="EMBL" id="DSDK01000132">
    <property type="protein sequence ID" value="HDR50459.1"/>
    <property type="molecule type" value="Genomic_DNA"/>
</dbReference>
<dbReference type="Gene3D" id="2.40.50.100">
    <property type="match status" value="1"/>
</dbReference>
<dbReference type="PROSITE" id="PS00189">
    <property type="entry name" value="LIPOYL"/>
    <property type="match status" value="1"/>
</dbReference>
<proteinExistence type="predicted"/>
<comment type="caution">
    <text evidence="7">The sequence shown here is derived from an EMBL/GenBank/DDBJ whole genome shotgun (WGS) entry which is preliminary data.</text>
</comment>
<evidence type="ECO:0000256" key="3">
    <source>
        <dbReference type="ARBA" id="ARBA00022679"/>
    </source>
</evidence>
<dbReference type="Proteomes" id="UP000886047">
    <property type="component" value="Unassembled WGS sequence"/>
</dbReference>
<sequence>MIVEVKVPSPGESITEVEIGSWLVEDGALVYKDQEIAEVESDKATLTIVAAESGKVSIKTGEGETVEVGAVVCTIDTSVKPEEKPEEK</sequence>
<keyword evidence="3" id="KW-0808">Transferase</keyword>
<dbReference type="GO" id="GO:0031405">
    <property type="term" value="F:lipoic acid binding"/>
    <property type="evidence" value="ECO:0007669"/>
    <property type="project" value="TreeGrafter"/>
</dbReference>
<dbReference type="PANTHER" id="PTHR43178:SF5">
    <property type="entry name" value="LIPOAMIDE ACYLTRANSFERASE COMPONENT OF BRANCHED-CHAIN ALPHA-KETO ACID DEHYDROGENASE COMPLEX, MITOCHONDRIAL"/>
    <property type="match status" value="1"/>
</dbReference>
<evidence type="ECO:0000256" key="2">
    <source>
        <dbReference type="ARBA" id="ARBA00011484"/>
    </source>
</evidence>
<dbReference type="GO" id="GO:0005737">
    <property type="term" value="C:cytoplasm"/>
    <property type="evidence" value="ECO:0007669"/>
    <property type="project" value="TreeGrafter"/>
</dbReference>
<protein>
    <submittedName>
        <fullName evidence="7">Dihydrolipoyllysine-residue succinyltransferase</fullName>
    </submittedName>
</protein>
<keyword evidence="4" id="KW-0450">Lipoyl</keyword>
<evidence type="ECO:0000256" key="4">
    <source>
        <dbReference type="ARBA" id="ARBA00022823"/>
    </source>
</evidence>
<reference evidence="7" key="1">
    <citation type="journal article" date="2020" name="mSystems">
        <title>Genome- and Community-Level Interaction Insights into Carbon Utilization and Element Cycling Functions of Hydrothermarchaeota in Hydrothermal Sediment.</title>
        <authorList>
            <person name="Zhou Z."/>
            <person name="Liu Y."/>
            <person name="Xu W."/>
            <person name="Pan J."/>
            <person name="Luo Z.H."/>
            <person name="Li M."/>
        </authorList>
    </citation>
    <scope>NUCLEOTIDE SEQUENCE [LARGE SCALE GENOMIC DNA]</scope>
    <source>
        <strain evidence="7">SpSt-1217</strain>
    </source>
</reference>
<feature type="non-terminal residue" evidence="7">
    <location>
        <position position="88"/>
    </location>
</feature>
<accession>A0A831LKQ4</accession>
<evidence type="ECO:0000313" key="7">
    <source>
        <dbReference type="EMBL" id="HDR50459.1"/>
    </source>
</evidence>
<evidence type="ECO:0000256" key="5">
    <source>
        <dbReference type="ARBA" id="ARBA00023315"/>
    </source>
</evidence>
<dbReference type="CDD" id="cd06849">
    <property type="entry name" value="lipoyl_domain"/>
    <property type="match status" value="1"/>
</dbReference>
<comment type="subunit">
    <text evidence="2">Forms a 24-polypeptide structural core with octahedral symmetry.</text>
</comment>
<dbReference type="PANTHER" id="PTHR43178">
    <property type="entry name" value="DIHYDROLIPOAMIDE ACETYLTRANSFERASE COMPONENT OF PYRUVATE DEHYDROGENASE COMPLEX"/>
    <property type="match status" value="1"/>
</dbReference>